<dbReference type="Gene3D" id="4.10.280.10">
    <property type="entry name" value="Helix-loop-helix DNA-binding domain"/>
    <property type="match status" value="1"/>
</dbReference>
<evidence type="ECO:0000256" key="2">
    <source>
        <dbReference type="ARBA" id="ARBA00023015"/>
    </source>
</evidence>
<dbReference type="GO" id="GO:0000978">
    <property type="term" value="F:RNA polymerase II cis-regulatory region sequence-specific DNA binding"/>
    <property type="evidence" value="ECO:0007669"/>
    <property type="project" value="TreeGrafter"/>
</dbReference>
<protein>
    <recommendedName>
        <fullName evidence="7">BHLH domain-containing protein</fullName>
    </recommendedName>
</protein>
<dbReference type="AlphaFoldDB" id="A0A9Q1KT58"/>
<dbReference type="PANTHER" id="PTHR16223">
    <property type="entry name" value="TRANSCRIPTION FACTOR BHLH83-RELATED"/>
    <property type="match status" value="1"/>
</dbReference>
<dbReference type="EMBL" id="JAKOGI010000032">
    <property type="protein sequence ID" value="KAJ8448172.1"/>
    <property type="molecule type" value="Genomic_DNA"/>
</dbReference>
<dbReference type="SMART" id="SM00353">
    <property type="entry name" value="HLH"/>
    <property type="match status" value="1"/>
</dbReference>
<evidence type="ECO:0000256" key="6">
    <source>
        <dbReference type="SAM" id="MobiDB-lite"/>
    </source>
</evidence>
<evidence type="ECO:0000313" key="9">
    <source>
        <dbReference type="Proteomes" id="UP001153076"/>
    </source>
</evidence>
<organism evidence="8 9">
    <name type="scientific">Carnegiea gigantea</name>
    <dbReference type="NCBI Taxonomy" id="171969"/>
    <lineage>
        <taxon>Eukaryota</taxon>
        <taxon>Viridiplantae</taxon>
        <taxon>Streptophyta</taxon>
        <taxon>Embryophyta</taxon>
        <taxon>Tracheophyta</taxon>
        <taxon>Spermatophyta</taxon>
        <taxon>Magnoliopsida</taxon>
        <taxon>eudicotyledons</taxon>
        <taxon>Gunneridae</taxon>
        <taxon>Pentapetalae</taxon>
        <taxon>Caryophyllales</taxon>
        <taxon>Cactineae</taxon>
        <taxon>Cactaceae</taxon>
        <taxon>Cactoideae</taxon>
        <taxon>Echinocereeae</taxon>
        <taxon>Carnegiea</taxon>
    </lineage>
</organism>
<evidence type="ECO:0000256" key="3">
    <source>
        <dbReference type="ARBA" id="ARBA00023125"/>
    </source>
</evidence>
<keyword evidence="4" id="KW-0804">Transcription</keyword>
<comment type="caution">
    <text evidence="8">The sequence shown here is derived from an EMBL/GenBank/DDBJ whole genome shotgun (WGS) entry which is preliminary data.</text>
</comment>
<keyword evidence="9" id="KW-1185">Reference proteome</keyword>
<keyword evidence="2" id="KW-0805">Transcription regulation</keyword>
<dbReference type="PANTHER" id="PTHR16223:SF125">
    <property type="entry name" value="OS08G0506700 PROTEIN"/>
    <property type="match status" value="1"/>
</dbReference>
<accession>A0A9Q1KT58</accession>
<feature type="domain" description="BHLH" evidence="7">
    <location>
        <begin position="298"/>
        <end position="348"/>
    </location>
</feature>
<dbReference type="InterPro" id="IPR011598">
    <property type="entry name" value="bHLH_dom"/>
</dbReference>
<keyword evidence="5" id="KW-0539">Nucleus</keyword>
<dbReference type="SUPFAM" id="SSF47459">
    <property type="entry name" value="HLH, helix-loop-helix DNA-binding domain"/>
    <property type="match status" value="1"/>
</dbReference>
<feature type="region of interest" description="Disordered" evidence="6">
    <location>
        <begin position="1"/>
        <end position="24"/>
    </location>
</feature>
<reference evidence="8" key="1">
    <citation type="submission" date="2022-04" db="EMBL/GenBank/DDBJ databases">
        <title>Carnegiea gigantea Genome sequencing and assembly v2.</title>
        <authorList>
            <person name="Copetti D."/>
            <person name="Sanderson M.J."/>
            <person name="Burquez A."/>
            <person name="Wojciechowski M.F."/>
        </authorList>
    </citation>
    <scope>NUCLEOTIDE SEQUENCE</scope>
    <source>
        <strain evidence="8">SGP5-SGP5p</strain>
        <tissue evidence="8">Aerial part</tissue>
    </source>
</reference>
<evidence type="ECO:0000313" key="8">
    <source>
        <dbReference type="EMBL" id="KAJ8448172.1"/>
    </source>
</evidence>
<dbReference type="InterPro" id="IPR045843">
    <property type="entry name" value="IND-like"/>
</dbReference>
<feature type="region of interest" description="Disordered" evidence="6">
    <location>
        <begin position="45"/>
        <end position="73"/>
    </location>
</feature>
<dbReference type="OrthoDB" id="2019494at2759"/>
<dbReference type="GO" id="GO:0005634">
    <property type="term" value="C:nucleus"/>
    <property type="evidence" value="ECO:0007669"/>
    <property type="project" value="UniProtKB-SubCell"/>
</dbReference>
<evidence type="ECO:0000256" key="5">
    <source>
        <dbReference type="ARBA" id="ARBA00023242"/>
    </source>
</evidence>
<feature type="compositionally biased region" description="Basic residues" evidence="6">
    <location>
        <begin position="10"/>
        <end position="19"/>
    </location>
</feature>
<dbReference type="Proteomes" id="UP001153076">
    <property type="component" value="Unassembled WGS sequence"/>
</dbReference>
<gene>
    <name evidence="8" type="ORF">Cgig2_031896</name>
</gene>
<comment type="subcellular location">
    <subcellularLocation>
        <location evidence="1">Nucleus</location>
    </subcellularLocation>
</comment>
<name>A0A9Q1KT58_9CARY</name>
<dbReference type="FunFam" id="4.10.280.10:FF:000021">
    <property type="entry name" value="Transcription factor bHLH130 family"/>
    <property type="match status" value="1"/>
</dbReference>
<dbReference type="InterPro" id="IPR036638">
    <property type="entry name" value="HLH_DNA-bd_sf"/>
</dbReference>
<dbReference type="Pfam" id="PF00010">
    <property type="entry name" value="HLH"/>
    <property type="match status" value="1"/>
</dbReference>
<feature type="compositionally biased region" description="Polar residues" evidence="6">
    <location>
        <begin position="54"/>
        <end position="71"/>
    </location>
</feature>
<dbReference type="PROSITE" id="PS50888">
    <property type="entry name" value="BHLH"/>
    <property type="match status" value="1"/>
</dbReference>
<dbReference type="GO" id="GO:0046983">
    <property type="term" value="F:protein dimerization activity"/>
    <property type="evidence" value="ECO:0007669"/>
    <property type="project" value="InterPro"/>
</dbReference>
<evidence type="ECO:0000259" key="7">
    <source>
        <dbReference type="PROSITE" id="PS50888"/>
    </source>
</evidence>
<keyword evidence="3" id="KW-0238">DNA-binding</keyword>
<proteinExistence type="predicted"/>
<sequence length="393" mass="44355">MDSYVEPQFHHHHHHHQHQQHNSGLLRFRSAPGSLFNEFTQSPTRSGDDFLDSSYESKPHPQSLNNSQNGVGSVAASVPETSYGFGFGFGFGFGSRLELDPMVDRIRWKLIGMVSSSPAGLFSHLMNPQNGYTIMRGRGNFRVGNGANGESRQHLSRLDMSHLPQIPEIAIENIKETRLDDDVIKFRNREDEAGFESPARFPFTSCNDSGSDSSHLSEVHIFTCIFFCHTGFLFPLDLFGGQMIEKFLARGQNCGLASHPNLLMHHLSLPKTSAETAAVEKFHFQDTVPYKVRRKRGCATNPRSIAERVRRNRITERMRKLQELVPNVDKQTNTADMLDLAIDYIKNLQNQHEVLSDNRAKCDCVNLEHSLASSTKQSRFSSCEFLTTHFGCS</sequence>
<evidence type="ECO:0000256" key="1">
    <source>
        <dbReference type="ARBA" id="ARBA00004123"/>
    </source>
</evidence>
<evidence type="ECO:0000256" key="4">
    <source>
        <dbReference type="ARBA" id="ARBA00023163"/>
    </source>
</evidence>
<dbReference type="GO" id="GO:0000981">
    <property type="term" value="F:DNA-binding transcription factor activity, RNA polymerase II-specific"/>
    <property type="evidence" value="ECO:0007669"/>
    <property type="project" value="TreeGrafter"/>
</dbReference>